<proteinExistence type="predicted"/>
<evidence type="ECO:0000313" key="1">
    <source>
        <dbReference type="EMBL" id="UOQ47295.1"/>
    </source>
</evidence>
<evidence type="ECO:0000313" key="2">
    <source>
        <dbReference type="Proteomes" id="UP000831782"/>
    </source>
</evidence>
<dbReference type="Proteomes" id="UP000831782">
    <property type="component" value="Chromosome"/>
</dbReference>
<organism evidence="1 2">
    <name type="scientific">Gracilibacillus caseinilyticus</name>
    <dbReference type="NCBI Taxonomy" id="2932256"/>
    <lineage>
        <taxon>Bacteria</taxon>
        <taxon>Bacillati</taxon>
        <taxon>Bacillota</taxon>
        <taxon>Bacilli</taxon>
        <taxon>Bacillales</taxon>
        <taxon>Bacillaceae</taxon>
        <taxon>Gracilibacillus</taxon>
    </lineage>
</organism>
<reference evidence="1 2" key="1">
    <citation type="submission" date="2022-04" db="EMBL/GenBank/DDBJ databases">
        <title>Gracilibacillus sp. isolated from saltern.</title>
        <authorList>
            <person name="Won M."/>
            <person name="Lee C.-M."/>
            <person name="Woen H.-Y."/>
            <person name="Kwon S.-W."/>
        </authorList>
    </citation>
    <scope>NUCLEOTIDE SEQUENCE [LARGE SCALE GENOMIC DNA]</scope>
    <source>
        <strain evidence="1 2">SSWR10-1</strain>
    </source>
</reference>
<keyword evidence="2" id="KW-1185">Reference proteome</keyword>
<sequence length="180" mass="20606">MTVKWTRASFFWLIIVLLLIAGTYLLGRIYLLDPVKADYQNVSTDLQTQQLYLSNADTWEEIVDTMSPELLEKLPIKKQNDAIINLLDQTKKASKTSIRTVQVEENTSETEGVGELIYLIEGQAATYDSFHQFLTKLNKDSRLIDIREINVDRSGEDQVIDYAIQFHTFFAPDLQGLEAN</sequence>
<dbReference type="InterPro" id="IPR007445">
    <property type="entry name" value="PilO"/>
</dbReference>
<protein>
    <submittedName>
        <fullName evidence="1">Type 4a pilus biogenesis protein PilO</fullName>
    </submittedName>
</protein>
<dbReference type="InterPro" id="IPR014717">
    <property type="entry name" value="Transl_elong_EF1B/ribsomal_bS6"/>
</dbReference>
<dbReference type="RefSeq" id="WP_244716284.1">
    <property type="nucleotide sequence ID" value="NZ_CP095072.1"/>
</dbReference>
<accession>A0ABY4ESG1</accession>
<dbReference type="Pfam" id="PF04350">
    <property type="entry name" value="PilO"/>
    <property type="match status" value="1"/>
</dbReference>
<dbReference type="Gene3D" id="3.30.70.60">
    <property type="match status" value="1"/>
</dbReference>
<name>A0ABY4ESG1_9BACI</name>
<dbReference type="EMBL" id="CP095072">
    <property type="protein sequence ID" value="UOQ47295.1"/>
    <property type="molecule type" value="Genomic_DNA"/>
</dbReference>
<gene>
    <name evidence="1" type="primary">pilO</name>
    <name evidence="1" type="ORF">MUN88_14610</name>
</gene>